<keyword evidence="3" id="KW-1185">Reference proteome</keyword>
<name>A0A0Q0TXA8_9CORY</name>
<dbReference type="SUPFAM" id="SSF55729">
    <property type="entry name" value="Acyl-CoA N-acyltransferases (Nat)"/>
    <property type="match status" value="1"/>
</dbReference>
<sequence length="345" mass="36482">MIATVQDAPALIRLFQEVYGGHYPLALGRDLAETQRLLALPSTHWRVIRDEHGGLIASAVVLVDTERRVGLLGGIAVHPDHGGRGLAHRVSAAACQAAFASGTLDSAYSTVRLCSPRAQEVVMDQGFHPTGVLPGAARLARQESLGFFVRHAPGAVERRSAPSVLPAGLMPLYSRALRNLSLADAHPPLANLDHTAVSPTPATVSLHPVDQHRYLATATTAAGLTVHLALDLNAAASSAHLREVRPHPGVLPLIAPALYAELQRKGITYVEASVPLDRTGAVTDVQAYLAAGMAPAAYYPAARRRADSLHDLVILAHSHIAVEECAVRPCAEVAAFLSPKETETA</sequence>
<dbReference type="Pfam" id="PF00583">
    <property type="entry name" value="Acetyltransf_1"/>
    <property type="match status" value="1"/>
</dbReference>
<comment type="caution">
    <text evidence="2">The sequence shown here is derived from an EMBL/GenBank/DDBJ whole genome shotgun (WGS) entry which is preliminary data.</text>
</comment>
<dbReference type="PROSITE" id="PS51186">
    <property type="entry name" value="GNAT"/>
    <property type="match status" value="1"/>
</dbReference>
<evidence type="ECO:0000313" key="2">
    <source>
        <dbReference type="EMBL" id="KQB83623.1"/>
    </source>
</evidence>
<dbReference type="InterPro" id="IPR016181">
    <property type="entry name" value="Acyl_CoA_acyltransferase"/>
</dbReference>
<dbReference type="GO" id="GO:0016747">
    <property type="term" value="F:acyltransferase activity, transferring groups other than amino-acyl groups"/>
    <property type="evidence" value="ECO:0007669"/>
    <property type="project" value="InterPro"/>
</dbReference>
<dbReference type="STRING" id="1544416.Cocul_01693"/>
<protein>
    <submittedName>
        <fullName evidence="2">Acetyltransferase (GNAT) family protein</fullName>
    </submittedName>
</protein>
<evidence type="ECO:0000313" key="3">
    <source>
        <dbReference type="Proteomes" id="UP000050517"/>
    </source>
</evidence>
<evidence type="ECO:0000259" key="1">
    <source>
        <dbReference type="PROSITE" id="PS51186"/>
    </source>
</evidence>
<proteinExistence type="predicted"/>
<dbReference type="Gene3D" id="3.40.630.30">
    <property type="match status" value="1"/>
</dbReference>
<dbReference type="RefSeq" id="WP_055122797.1">
    <property type="nucleotide sequence ID" value="NZ_LKST01000003.1"/>
</dbReference>
<reference evidence="2 3" key="1">
    <citation type="submission" date="2015-10" db="EMBL/GenBank/DDBJ databases">
        <title>Corynebacteirum lowii and Corynebacterium oculi species nova, derived from human clinical disease and and emended description of Corynebacterium mastiditis.</title>
        <authorList>
            <person name="Bernard K."/>
            <person name="Pacheco A.L."/>
            <person name="Mcdougall C."/>
            <person name="Burtx T."/>
            <person name="Weibe D."/>
            <person name="Tyler S."/>
            <person name="Olson A.B."/>
            <person name="Cnockaert M."/>
            <person name="Eguchi H."/>
            <person name="Kuwahara T."/>
            <person name="Nakayama-Imaohji H."/>
            <person name="Boudewijins M."/>
            <person name="Van Hoecke F."/>
            <person name="Bernier A.-M."/>
            <person name="Vandamme P."/>
        </authorList>
    </citation>
    <scope>NUCLEOTIDE SEQUENCE [LARGE SCALE GENOMIC DNA]</scope>
    <source>
        <strain evidence="2 3">NML 130210</strain>
    </source>
</reference>
<dbReference type="Proteomes" id="UP000050517">
    <property type="component" value="Unassembled WGS sequence"/>
</dbReference>
<dbReference type="AlphaFoldDB" id="A0A0Q0TXA8"/>
<accession>A0A0Q0TXA8</accession>
<dbReference type="InterPro" id="IPR000182">
    <property type="entry name" value="GNAT_dom"/>
</dbReference>
<feature type="domain" description="N-acetyltransferase" evidence="1">
    <location>
        <begin position="1"/>
        <end position="150"/>
    </location>
</feature>
<dbReference type="OrthoDB" id="4542256at2"/>
<dbReference type="PATRIC" id="fig|1544416.3.peg.1695"/>
<gene>
    <name evidence="2" type="ORF">Cocul_01693</name>
</gene>
<keyword evidence="2" id="KW-0808">Transferase</keyword>
<organism evidence="2 3">
    <name type="scientific">Corynebacterium oculi</name>
    <dbReference type="NCBI Taxonomy" id="1544416"/>
    <lineage>
        <taxon>Bacteria</taxon>
        <taxon>Bacillati</taxon>
        <taxon>Actinomycetota</taxon>
        <taxon>Actinomycetes</taxon>
        <taxon>Mycobacteriales</taxon>
        <taxon>Corynebacteriaceae</taxon>
        <taxon>Corynebacterium</taxon>
    </lineage>
</organism>
<dbReference type="EMBL" id="LKST01000003">
    <property type="protein sequence ID" value="KQB83623.1"/>
    <property type="molecule type" value="Genomic_DNA"/>
</dbReference>